<name>A0A9Q9B6D9_9PEZI</name>
<dbReference type="Proteomes" id="UP001056384">
    <property type="component" value="Chromosome 10"/>
</dbReference>
<keyword evidence="3" id="KW-1185">Reference proteome</keyword>
<feature type="region of interest" description="Disordered" evidence="1">
    <location>
        <begin position="64"/>
        <end position="85"/>
    </location>
</feature>
<dbReference type="AlphaFoldDB" id="A0A9Q9B6D9"/>
<evidence type="ECO:0000313" key="2">
    <source>
        <dbReference type="EMBL" id="USW58197.1"/>
    </source>
</evidence>
<feature type="compositionally biased region" description="Polar residues" evidence="1">
    <location>
        <begin position="69"/>
        <end position="85"/>
    </location>
</feature>
<protein>
    <submittedName>
        <fullName evidence="2">Uncharacterized protein</fullName>
    </submittedName>
</protein>
<organism evidence="2 3">
    <name type="scientific">Septoria linicola</name>
    <dbReference type="NCBI Taxonomy" id="215465"/>
    <lineage>
        <taxon>Eukaryota</taxon>
        <taxon>Fungi</taxon>
        <taxon>Dikarya</taxon>
        <taxon>Ascomycota</taxon>
        <taxon>Pezizomycotina</taxon>
        <taxon>Dothideomycetes</taxon>
        <taxon>Dothideomycetidae</taxon>
        <taxon>Mycosphaerellales</taxon>
        <taxon>Mycosphaerellaceae</taxon>
        <taxon>Septoria</taxon>
    </lineage>
</organism>
<accession>A0A9Q9B6D9</accession>
<evidence type="ECO:0000313" key="3">
    <source>
        <dbReference type="Proteomes" id="UP001056384"/>
    </source>
</evidence>
<reference evidence="2" key="1">
    <citation type="submission" date="2022-06" db="EMBL/GenBank/DDBJ databases">
        <title>Complete genome sequences of two strains of the flax pathogen Septoria linicola.</title>
        <authorList>
            <person name="Lapalu N."/>
            <person name="Simon A."/>
            <person name="Demenou B."/>
            <person name="Paumier D."/>
            <person name="Guillot M.-P."/>
            <person name="Gout L."/>
            <person name="Valade R."/>
        </authorList>
    </citation>
    <scope>NUCLEOTIDE SEQUENCE</scope>
    <source>
        <strain evidence="2">SE15195</strain>
    </source>
</reference>
<sequence>MANDQPQISQLRSMGADANRMGHPELAGMFMEDAMPHMAAMAGFRSLDGTRVIPGLTAATGEIIPDDSSAVSPHEPNQTANAAQTSIAPPWDTKAIKHWFCPVCKHVGRDLLVANGSELGHHIRVTHPLPEDPRRRNQAVALMRRKVQEAQPWWPGN</sequence>
<dbReference type="EMBL" id="CP099427">
    <property type="protein sequence ID" value="USW58197.1"/>
    <property type="molecule type" value="Genomic_DNA"/>
</dbReference>
<evidence type="ECO:0000256" key="1">
    <source>
        <dbReference type="SAM" id="MobiDB-lite"/>
    </source>
</evidence>
<gene>
    <name evidence="2" type="ORF">Slin15195_G115160</name>
</gene>
<proteinExistence type="predicted"/>